<reference evidence="3 5" key="2">
    <citation type="submission" date="2017-12" db="EMBL/GenBank/DDBJ databases">
        <title>Comparative Functional Genomics of Dry Heat Resistant strains isolated from the Viking Spacecraft.</title>
        <authorList>
            <person name="Seuylemezian A."/>
            <person name="Cooper K."/>
            <person name="Vaishampayan P."/>
        </authorList>
    </citation>
    <scope>NUCLEOTIDE SEQUENCE [LARGE SCALE GENOMIC DNA]</scope>
    <source>
        <strain evidence="3 5">ATCC 29669</strain>
    </source>
</reference>
<evidence type="ECO:0000313" key="5">
    <source>
        <dbReference type="Proteomes" id="UP000235114"/>
    </source>
</evidence>
<dbReference type="Proteomes" id="UP000235114">
    <property type="component" value="Unassembled WGS sequence"/>
</dbReference>
<reference evidence="2 4" key="1">
    <citation type="submission" date="2017-11" db="EMBL/GenBank/DDBJ databases">
        <title>Comparitive Functional Genomics of Dry Heat Resistant strains isolated from the Viking Spacecraft.</title>
        <authorList>
            <person name="Seuylemezian A."/>
            <person name="Cooper K."/>
            <person name="Vaishampayan P."/>
        </authorList>
    </citation>
    <scope>NUCLEOTIDE SEQUENCE [LARGE SCALE GENOMIC DNA]</scope>
    <source>
        <strain evidence="2 4">M4.6</strain>
    </source>
</reference>
<protein>
    <submittedName>
        <fullName evidence="2">Hydantoin racemase</fullName>
    </submittedName>
</protein>
<dbReference type="Pfam" id="PF01177">
    <property type="entry name" value="Asp_Glu_race"/>
    <property type="match status" value="1"/>
</dbReference>
<dbReference type="InterPro" id="IPR015942">
    <property type="entry name" value="Asp/Glu/hydantoin_racemase"/>
</dbReference>
<dbReference type="OrthoDB" id="9791723at2"/>
<evidence type="ECO:0000313" key="4">
    <source>
        <dbReference type="Proteomes" id="UP000234951"/>
    </source>
</evidence>
<dbReference type="GO" id="GO:0047661">
    <property type="term" value="F:amino-acid racemase activity"/>
    <property type="evidence" value="ECO:0007669"/>
    <property type="project" value="InterPro"/>
</dbReference>
<keyword evidence="5" id="KW-1185">Reference proteome</keyword>
<dbReference type="PANTHER" id="PTHR28047:SF5">
    <property type="entry name" value="PROTEIN DCG1"/>
    <property type="match status" value="1"/>
</dbReference>
<comment type="similarity">
    <text evidence="1">Belongs to the HyuE racemase family.</text>
</comment>
<comment type="caution">
    <text evidence="2">The sequence shown here is derived from an EMBL/GenBank/DDBJ whole genome shotgun (WGS) entry which is preliminary data.</text>
</comment>
<evidence type="ECO:0000313" key="3">
    <source>
        <dbReference type="EMBL" id="PLR92737.1"/>
    </source>
</evidence>
<dbReference type="EMBL" id="PGVA01000001">
    <property type="protein sequence ID" value="PLR86802.1"/>
    <property type="molecule type" value="Genomic_DNA"/>
</dbReference>
<sequence>MTKKILFINPLHTDVFDEEFRTQFESYKSPETVVDVVSFAGTGPIHVEYNCYEAMVIPELIRTVKKAEEDGYDAAILGCFYDPALRACREVAEKMVVTAPAEAALHIATTLGENFSILVGRKKWIPEMKENVHKYGFAHKLTSFKSLELGVHDFQKDPEETKRRIRAAANEAIKIDGADVIVLGCTGEFGFFESLQEELGVPVIDASCAPFKYAEFLVEVKQKLAWTHSKKVGYQSPPADEVRDFKLFETAEGKI</sequence>
<dbReference type="Gene3D" id="3.40.50.12500">
    <property type="match status" value="1"/>
</dbReference>
<dbReference type="InterPro" id="IPR053714">
    <property type="entry name" value="Iso_Racemase_Enz_sf"/>
</dbReference>
<dbReference type="Proteomes" id="UP000234951">
    <property type="component" value="Unassembled WGS sequence"/>
</dbReference>
<dbReference type="EMBL" id="PGVD01000056">
    <property type="protein sequence ID" value="PLR92737.1"/>
    <property type="molecule type" value="Genomic_DNA"/>
</dbReference>
<accession>A0A2N5GSQ6</accession>
<dbReference type="InterPro" id="IPR052186">
    <property type="entry name" value="Hydantoin_racemase-like"/>
</dbReference>
<proteinExistence type="inferred from homology"/>
<dbReference type="AlphaFoldDB" id="A0A2N5GSQ6"/>
<gene>
    <name evidence="2" type="ORF">CU635_00465</name>
    <name evidence="3" type="ORF">CVD25_18040</name>
</gene>
<organism evidence="2 4">
    <name type="scientific">Bacillus canaveralius</name>
    <dbReference type="NCBI Taxonomy" id="1403243"/>
    <lineage>
        <taxon>Bacteria</taxon>
        <taxon>Bacillati</taxon>
        <taxon>Bacillota</taxon>
        <taxon>Bacilli</taxon>
        <taxon>Bacillales</taxon>
        <taxon>Bacillaceae</taxon>
        <taxon>Bacillus</taxon>
    </lineage>
</organism>
<evidence type="ECO:0000313" key="2">
    <source>
        <dbReference type="EMBL" id="PLR86802.1"/>
    </source>
</evidence>
<dbReference type="RefSeq" id="WP_101575212.1">
    <property type="nucleotide sequence ID" value="NZ_PGVA01000001.1"/>
</dbReference>
<evidence type="ECO:0000256" key="1">
    <source>
        <dbReference type="ARBA" id="ARBA00038414"/>
    </source>
</evidence>
<name>A0A2N5GSQ6_9BACI</name>
<dbReference type="PANTHER" id="PTHR28047">
    <property type="entry name" value="PROTEIN DCG1"/>
    <property type="match status" value="1"/>
</dbReference>